<gene>
    <name evidence="5" type="ORF">TMU3MR103_0804</name>
</gene>
<sequence length="105" mass="12433">MEIKVTQQAAKRIRRGYPLLQKRDLLDPIKENQWINFVDKQQNLVAKGYLGVQNNGVGWCLTTNDRPLDYAFFVELFLKQEKNEKTTIKRKKQMPFVYLMGQEII</sequence>
<dbReference type="PATRIC" id="fig|1302648.3.peg.782"/>
<dbReference type="InterPro" id="IPR015947">
    <property type="entry name" value="PUA-like_sf"/>
</dbReference>
<dbReference type="GO" id="GO:0008168">
    <property type="term" value="F:methyltransferase activity"/>
    <property type="evidence" value="ECO:0007669"/>
    <property type="project" value="UniProtKB-KW"/>
</dbReference>
<evidence type="ECO:0000256" key="2">
    <source>
        <dbReference type="ARBA" id="ARBA00022679"/>
    </source>
</evidence>
<evidence type="ECO:0000259" key="4">
    <source>
        <dbReference type="Pfam" id="PF17785"/>
    </source>
</evidence>
<dbReference type="Gene3D" id="2.30.130.10">
    <property type="entry name" value="PUA domain"/>
    <property type="match status" value="1"/>
</dbReference>
<proteinExistence type="predicted"/>
<comment type="caution">
    <text evidence="5">The sequence shown here is derived from an EMBL/GenBank/DDBJ whole genome shotgun (WGS) entry which is preliminary data.</text>
</comment>
<protein>
    <submittedName>
        <fullName evidence="5">Putative SAM-dependent methyltransferase</fullName>
    </submittedName>
</protein>
<dbReference type="Proteomes" id="UP000029381">
    <property type="component" value="Unassembled WGS sequence"/>
</dbReference>
<reference evidence="5 6" key="1">
    <citation type="submission" date="2014-08" db="EMBL/GenBank/DDBJ databases">
        <title>Genome sequence of Tetragenococcus muriaticus.</title>
        <authorList>
            <person name="Chuea-nongthon C."/>
            <person name="Rodtong S."/>
            <person name="Yongsawatdigul J."/>
            <person name="Steele J.L."/>
            <person name="Liu X.-y."/>
            <person name="Speers J."/>
            <person name="Glasner J.D."/>
            <person name="Neeno-Eckwall E.C."/>
        </authorList>
    </citation>
    <scope>NUCLEOTIDE SEQUENCE [LARGE SCALE GENOMIC DNA]</scope>
    <source>
        <strain evidence="5 6">3MR10-3</strain>
    </source>
</reference>
<keyword evidence="3" id="KW-0949">S-adenosyl-L-methionine</keyword>
<dbReference type="EMBL" id="JPVT01000070">
    <property type="protein sequence ID" value="KFN91846.1"/>
    <property type="molecule type" value="Genomic_DNA"/>
</dbReference>
<evidence type="ECO:0000256" key="3">
    <source>
        <dbReference type="ARBA" id="ARBA00022691"/>
    </source>
</evidence>
<organism evidence="5 6">
    <name type="scientific">Tetragenococcus muriaticus 3MR10-3</name>
    <dbReference type="NCBI Taxonomy" id="1302648"/>
    <lineage>
        <taxon>Bacteria</taxon>
        <taxon>Bacillati</taxon>
        <taxon>Bacillota</taxon>
        <taxon>Bacilli</taxon>
        <taxon>Lactobacillales</taxon>
        <taxon>Enterococcaceae</taxon>
        <taxon>Tetragenococcus</taxon>
    </lineage>
</organism>
<keyword evidence="1 5" id="KW-0489">Methyltransferase</keyword>
<dbReference type="Pfam" id="PF17785">
    <property type="entry name" value="PUA_3"/>
    <property type="match status" value="1"/>
</dbReference>
<dbReference type="InterPro" id="IPR036974">
    <property type="entry name" value="PUA_sf"/>
</dbReference>
<accession>A0A091C1Y2</accession>
<evidence type="ECO:0000256" key="1">
    <source>
        <dbReference type="ARBA" id="ARBA00022603"/>
    </source>
</evidence>
<keyword evidence="2 5" id="KW-0808">Transferase</keyword>
<feature type="domain" description="RlmI-like PUA" evidence="4">
    <location>
        <begin position="3"/>
        <end position="62"/>
    </location>
</feature>
<dbReference type="AlphaFoldDB" id="A0A091C1Y2"/>
<dbReference type="InterPro" id="IPR041532">
    <property type="entry name" value="RlmI-like_PUA"/>
</dbReference>
<name>A0A091C1Y2_9ENTE</name>
<evidence type="ECO:0000313" key="5">
    <source>
        <dbReference type="EMBL" id="KFN91846.1"/>
    </source>
</evidence>
<dbReference type="GO" id="GO:0032259">
    <property type="term" value="P:methylation"/>
    <property type="evidence" value="ECO:0007669"/>
    <property type="project" value="UniProtKB-KW"/>
</dbReference>
<dbReference type="GO" id="GO:0003723">
    <property type="term" value="F:RNA binding"/>
    <property type="evidence" value="ECO:0007669"/>
    <property type="project" value="InterPro"/>
</dbReference>
<evidence type="ECO:0000313" key="6">
    <source>
        <dbReference type="Proteomes" id="UP000029381"/>
    </source>
</evidence>
<keyword evidence="6" id="KW-1185">Reference proteome</keyword>
<dbReference type="SUPFAM" id="SSF88697">
    <property type="entry name" value="PUA domain-like"/>
    <property type="match status" value="1"/>
</dbReference>